<dbReference type="NCBIfam" id="TIGR00097">
    <property type="entry name" value="HMP-P_kinase"/>
    <property type="match status" value="1"/>
</dbReference>
<evidence type="ECO:0000313" key="8">
    <source>
        <dbReference type="EMBL" id="SEG59698.1"/>
    </source>
</evidence>
<dbReference type="GO" id="GO:0005524">
    <property type="term" value="F:ATP binding"/>
    <property type="evidence" value="ECO:0007669"/>
    <property type="project" value="UniProtKB-KW"/>
</dbReference>
<dbReference type="Gene3D" id="3.40.1190.20">
    <property type="match status" value="1"/>
</dbReference>
<evidence type="ECO:0000256" key="1">
    <source>
        <dbReference type="ARBA" id="ARBA00004948"/>
    </source>
</evidence>
<dbReference type="AlphaFoldDB" id="A0A1H6BFY9"/>
<evidence type="ECO:0000256" key="3">
    <source>
        <dbReference type="ARBA" id="ARBA00022679"/>
    </source>
</evidence>
<dbReference type="GO" id="GO:0009229">
    <property type="term" value="P:thiamine diphosphate biosynthetic process"/>
    <property type="evidence" value="ECO:0007669"/>
    <property type="project" value="UniProtKB-UniPathway"/>
</dbReference>
<evidence type="ECO:0000259" key="7">
    <source>
        <dbReference type="Pfam" id="PF08543"/>
    </source>
</evidence>
<dbReference type="InterPro" id="IPR013749">
    <property type="entry name" value="PM/HMP-P_kinase-1"/>
</dbReference>
<dbReference type="Proteomes" id="UP000236752">
    <property type="component" value="Unassembled WGS sequence"/>
</dbReference>
<dbReference type="GO" id="GO:0008972">
    <property type="term" value="F:phosphomethylpyrimidine kinase activity"/>
    <property type="evidence" value="ECO:0007669"/>
    <property type="project" value="InterPro"/>
</dbReference>
<dbReference type="GO" id="GO:0008902">
    <property type="term" value="F:hydroxymethylpyrimidine kinase activity"/>
    <property type="evidence" value="ECO:0007669"/>
    <property type="project" value="UniProtKB-EC"/>
</dbReference>
<dbReference type="SUPFAM" id="SSF53613">
    <property type="entry name" value="Ribokinase-like"/>
    <property type="match status" value="1"/>
</dbReference>
<evidence type="ECO:0000256" key="5">
    <source>
        <dbReference type="ARBA" id="ARBA00022777"/>
    </source>
</evidence>
<feature type="domain" description="Pyridoxamine kinase/Phosphomethylpyrimidine kinase" evidence="7">
    <location>
        <begin position="34"/>
        <end position="277"/>
    </location>
</feature>
<dbReference type="EC" id="2.7.1.49" evidence="2"/>
<dbReference type="GO" id="GO:0009228">
    <property type="term" value="P:thiamine biosynthetic process"/>
    <property type="evidence" value="ECO:0007669"/>
    <property type="project" value="InterPro"/>
</dbReference>
<dbReference type="GO" id="GO:0005829">
    <property type="term" value="C:cytosol"/>
    <property type="evidence" value="ECO:0007669"/>
    <property type="project" value="TreeGrafter"/>
</dbReference>
<evidence type="ECO:0000313" key="9">
    <source>
        <dbReference type="Proteomes" id="UP000236752"/>
    </source>
</evidence>
<dbReference type="InterPro" id="IPR029056">
    <property type="entry name" value="Ribokinase-like"/>
</dbReference>
<dbReference type="Pfam" id="PF08543">
    <property type="entry name" value="Phos_pyr_kin"/>
    <property type="match status" value="1"/>
</dbReference>
<keyword evidence="9" id="KW-1185">Reference proteome</keyword>
<comment type="pathway">
    <text evidence="1">Cofactor biosynthesis; thiamine diphosphate biosynthesis.</text>
</comment>
<dbReference type="PANTHER" id="PTHR20858">
    <property type="entry name" value="PHOSPHOMETHYLPYRIMIDINE KINASE"/>
    <property type="match status" value="1"/>
</dbReference>
<dbReference type="UniPathway" id="UPA00060">
    <property type="reaction ID" value="UER00138"/>
</dbReference>
<gene>
    <name evidence="8" type="ORF">SAMN04488045_3528</name>
</gene>
<reference evidence="8 9" key="1">
    <citation type="submission" date="2016-10" db="EMBL/GenBank/DDBJ databases">
        <authorList>
            <person name="de Groot N.N."/>
        </authorList>
    </citation>
    <scope>NUCLEOTIDE SEQUENCE [LARGE SCALE GENOMIC DNA]</scope>
    <source>
        <strain evidence="8 9">DSM 26915</strain>
    </source>
</reference>
<keyword evidence="4" id="KW-0547">Nucleotide-binding</keyword>
<proteinExistence type="predicted"/>
<evidence type="ECO:0000256" key="6">
    <source>
        <dbReference type="ARBA" id="ARBA00022840"/>
    </source>
</evidence>
<dbReference type="PANTHER" id="PTHR20858:SF17">
    <property type="entry name" value="HYDROXYMETHYLPYRIMIDINE_PHOSPHOMETHYLPYRIMIDINE KINASE THI20-RELATED"/>
    <property type="match status" value="1"/>
</dbReference>
<evidence type="ECO:0000256" key="4">
    <source>
        <dbReference type="ARBA" id="ARBA00022741"/>
    </source>
</evidence>
<evidence type="ECO:0000256" key="2">
    <source>
        <dbReference type="ARBA" id="ARBA00012135"/>
    </source>
</evidence>
<keyword evidence="3" id="KW-0808">Transferase</keyword>
<keyword evidence="6" id="KW-0067">ATP-binding</keyword>
<dbReference type="CDD" id="cd01169">
    <property type="entry name" value="HMPP_kinase"/>
    <property type="match status" value="1"/>
</dbReference>
<protein>
    <recommendedName>
        <fullName evidence="2">hydroxymethylpyrimidine kinase</fullName>
        <ecNumber evidence="2">2.7.1.49</ecNumber>
    </recommendedName>
</protein>
<accession>A0A1H6BFY9</accession>
<sequence length="284" mass="29389">MAPHAVLPFVCCAVPLMEAQLGTIAKLLIIAGSDSGGGAGIQADLKSASARGVYAMTAVTAITAQNTQGVQAVQMMSPDMVAAQIRSVLSDIPPDAIKIGMLGTAEIVEAVADALAEYRGPIVLDPVMVAKSGDALLDDTAVDALTRRLLPRAALLTPNLPEAARLLDGAMAGDPQAQGQALRALGPQAVLMKGGHADGALCEDFLVEADDMTRFAAPRVDTRNTHGTGCSMSSAIASELAKGRDMKTAVQVAHDWLHQAILAADQLDVGQGHGPVHHFHAMWP</sequence>
<keyword evidence="5 8" id="KW-0418">Kinase</keyword>
<name>A0A1H6BFY9_9RHOB</name>
<dbReference type="EMBL" id="FNUZ01000007">
    <property type="protein sequence ID" value="SEG59698.1"/>
    <property type="molecule type" value="Genomic_DNA"/>
</dbReference>
<dbReference type="InterPro" id="IPR004399">
    <property type="entry name" value="HMP/HMP-P_kinase_dom"/>
</dbReference>
<dbReference type="FunFam" id="3.40.1190.20:FF:000003">
    <property type="entry name" value="Phosphomethylpyrimidine kinase ThiD"/>
    <property type="match status" value="1"/>
</dbReference>
<organism evidence="8 9">
    <name type="scientific">Thalassococcus halodurans</name>
    <dbReference type="NCBI Taxonomy" id="373675"/>
    <lineage>
        <taxon>Bacteria</taxon>
        <taxon>Pseudomonadati</taxon>
        <taxon>Pseudomonadota</taxon>
        <taxon>Alphaproteobacteria</taxon>
        <taxon>Rhodobacterales</taxon>
        <taxon>Roseobacteraceae</taxon>
        <taxon>Thalassococcus</taxon>
    </lineage>
</organism>